<name>A0A3M3X666_PSEAP</name>
<sequence length="264" mass="29954">MNASPNKAFYDSVRVAAGGERIKDVSFDEDESKEFKILPPDVVNLLHSARRDQIIPEHERMRFDEPAVDVVDKGDTSGSSEVYIKSKIFNEGQALNEVEFLKRFVELLELNLGSSGSIGNPEISYTVQVSNSYRKPANKMTLVMEQPASSATRNHAVRDYLISKIFNNQRPLTGELDCVVDIGKAMVADLEPELKNQVFSAELINKVNKERPWTGGVVVKDTDLSEKEDNFYDMEILTKEEIEVAQSKQYEFRLNEKEIKKLKM</sequence>
<proteinExistence type="predicted"/>
<reference evidence="1 2" key="1">
    <citation type="submission" date="2018-08" db="EMBL/GenBank/DDBJ databases">
        <title>Recombination of ecologically and evolutionarily significant loci maintains genetic cohesion in the Pseudomonas syringae species complex.</title>
        <authorList>
            <person name="Dillon M."/>
            <person name="Thakur S."/>
            <person name="Almeida R.N.D."/>
            <person name="Weir B.S."/>
            <person name="Guttman D.S."/>
        </authorList>
    </citation>
    <scope>NUCLEOTIDE SEQUENCE [LARGE SCALE GENOMIC DNA]</scope>
    <source>
        <strain evidence="1 2">ICMP 4388</strain>
    </source>
</reference>
<accession>A0A3M3X666</accession>
<protein>
    <submittedName>
        <fullName evidence="1">Uncharacterized protein</fullName>
    </submittedName>
</protein>
<dbReference type="AlphaFoldDB" id="A0A3M3X666"/>
<evidence type="ECO:0000313" key="1">
    <source>
        <dbReference type="EMBL" id="RMO65431.1"/>
    </source>
</evidence>
<dbReference type="Proteomes" id="UP000274541">
    <property type="component" value="Unassembled WGS sequence"/>
</dbReference>
<organism evidence="1 2">
    <name type="scientific">Pseudomonas syringae pv. aptata</name>
    <dbReference type="NCBI Taxonomy" id="83167"/>
    <lineage>
        <taxon>Bacteria</taxon>
        <taxon>Pseudomonadati</taxon>
        <taxon>Pseudomonadota</taxon>
        <taxon>Gammaproteobacteria</taxon>
        <taxon>Pseudomonadales</taxon>
        <taxon>Pseudomonadaceae</taxon>
        <taxon>Pseudomonas</taxon>
        <taxon>Pseudomonas syringae</taxon>
    </lineage>
</organism>
<gene>
    <name evidence="1" type="ORF">ALQ37_200198</name>
</gene>
<evidence type="ECO:0000313" key="2">
    <source>
        <dbReference type="Proteomes" id="UP000274541"/>
    </source>
</evidence>
<dbReference type="EMBL" id="RBPX01000180">
    <property type="protein sequence ID" value="RMO65431.1"/>
    <property type="molecule type" value="Genomic_DNA"/>
</dbReference>
<dbReference type="RefSeq" id="WP_150116858.1">
    <property type="nucleotide sequence ID" value="NZ_LJRP01000139.1"/>
</dbReference>
<comment type="caution">
    <text evidence="1">The sequence shown here is derived from an EMBL/GenBank/DDBJ whole genome shotgun (WGS) entry which is preliminary data.</text>
</comment>